<reference evidence="1" key="1">
    <citation type="journal article" date="2022" name="bioRxiv">
        <title>Sequencing and chromosome-scale assembly of the giantPleurodeles waltlgenome.</title>
        <authorList>
            <person name="Brown T."/>
            <person name="Elewa A."/>
            <person name="Iarovenko S."/>
            <person name="Subramanian E."/>
            <person name="Araus A.J."/>
            <person name="Petzold A."/>
            <person name="Susuki M."/>
            <person name="Suzuki K.-i.T."/>
            <person name="Hayashi T."/>
            <person name="Toyoda A."/>
            <person name="Oliveira C."/>
            <person name="Osipova E."/>
            <person name="Leigh N.D."/>
            <person name="Simon A."/>
            <person name="Yun M.H."/>
        </authorList>
    </citation>
    <scope>NUCLEOTIDE SEQUENCE</scope>
    <source>
        <strain evidence="1">20211129_DDA</strain>
        <tissue evidence="1">Liver</tissue>
    </source>
</reference>
<dbReference type="Proteomes" id="UP001066276">
    <property type="component" value="Chromosome 7"/>
</dbReference>
<accession>A0AAV7PYT6</accession>
<organism evidence="1 2">
    <name type="scientific">Pleurodeles waltl</name>
    <name type="common">Iberian ribbed newt</name>
    <dbReference type="NCBI Taxonomy" id="8319"/>
    <lineage>
        <taxon>Eukaryota</taxon>
        <taxon>Metazoa</taxon>
        <taxon>Chordata</taxon>
        <taxon>Craniata</taxon>
        <taxon>Vertebrata</taxon>
        <taxon>Euteleostomi</taxon>
        <taxon>Amphibia</taxon>
        <taxon>Batrachia</taxon>
        <taxon>Caudata</taxon>
        <taxon>Salamandroidea</taxon>
        <taxon>Salamandridae</taxon>
        <taxon>Pleurodelinae</taxon>
        <taxon>Pleurodeles</taxon>
    </lineage>
</organism>
<evidence type="ECO:0000313" key="2">
    <source>
        <dbReference type="Proteomes" id="UP001066276"/>
    </source>
</evidence>
<dbReference type="EMBL" id="JANPWB010000011">
    <property type="protein sequence ID" value="KAJ1133124.1"/>
    <property type="molecule type" value="Genomic_DNA"/>
</dbReference>
<name>A0AAV7PYT6_PLEWA</name>
<keyword evidence="2" id="KW-1185">Reference proteome</keyword>
<protein>
    <submittedName>
        <fullName evidence="1">Uncharacterized protein</fullName>
    </submittedName>
</protein>
<comment type="caution">
    <text evidence="1">The sequence shown here is derived from an EMBL/GenBank/DDBJ whole genome shotgun (WGS) entry which is preliminary data.</text>
</comment>
<sequence>MTRSGAWPGLPARWPSLCEALPGLGPFLVHFSCLAIDCALGLRRGTLEPLVPFLFRSPVVGGRSVFPGPERAGPGRVARPVTTRALPLLECALLVGLPEGHRCCREAGAFGRGIFAPAAEAFGGRVGQRPRRCLDGAGVLRRRVRGAGAPARSG</sequence>
<evidence type="ECO:0000313" key="1">
    <source>
        <dbReference type="EMBL" id="KAJ1133124.1"/>
    </source>
</evidence>
<proteinExistence type="predicted"/>
<dbReference type="AlphaFoldDB" id="A0AAV7PYT6"/>
<gene>
    <name evidence="1" type="ORF">NDU88_011421</name>
</gene>